<evidence type="ECO:0000256" key="1">
    <source>
        <dbReference type="SAM" id="Phobius"/>
    </source>
</evidence>
<reference evidence="2 3" key="1">
    <citation type="submission" date="2024-08" db="EMBL/GenBank/DDBJ databases">
        <authorList>
            <person name="Cucini C."/>
            <person name="Frati F."/>
        </authorList>
    </citation>
    <scope>NUCLEOTIDE SEQUENCE [LARGE SCALE GENOMIC DNA]</scope>
</reference>
<name>A0ABP1R869_9HEXA</name>
<gene>
    <name evidence="2" type="ORF">ODALV1_LOCUS19289</name>
</gene>
<sequence>MGGKKQPSDGKRKLVDFISWVYVITLKCLPVLLSLVSGIDPSFPTNIFELLNRSEIWEAPAVKYTYRVVIMIGNYFAWHLVTLLGIFFALIFLVTFESARAYLLSLLNFSLKEWNGLKRIYRRVQLLLKLFNEVHASNIIINFLLVVGFAQVMCTYICIRSSGIPLPVIIVLIFEILDCYILILGVYGFAGDVNTTSIIVLETMRCKLVGGNKIVRKELQSFSELKTGFGTANYIKKMTPLVFINFNHARIVDLLLLRG</sequence>
<dbReference type="Proteomes" id="UP001642540">
    <property type="component" value="Unassembled WGS sequence"/>
</dbReference>
<comment type="caution">
    <text evidence="2">The sequence shown here is derived from an EMBL/GenBank/DDBJ whole genome shotgun (WGS) entry which is preliminary data.</text>
</comment>
<proteinExistence type="predicted"/>
<dbReference type="EMBL" id="CAXLJM020000065">
    <property type="protein sequence ID" value="CAL8121244.1"/>
    <property type="molecule type" value="Genomic_DNA"/>
</dbReference>
<evidence type="ECO:0000313" key="3">
    <source>
        <dbReference type="Proteomes" id="UP001642540"/>
    </source>
</evidence>
<feature type="transmembrane region" description="Helical" evidence="1">
    <location>
        <begin position="166"/>
        <end position="190"/>
    </location>
</feature>
<accession>A0ABP1R869</accession>
<organism evidence="2 3">
    <name type="scientific">Orchesella dallaii</name>
    <dbReference type="NCBI Taxonomy" id="48710"/>
    <lineage>
        <taxon>Eukaryota</taxon>
        <taxon>Metazoa</taxon>
        <taxon>Ecdysozoa</taxon>
        <taxon>Arthropoda</taxon>
        <taxon>Hexapoda</taxon>
        <taxon>Collembola</taxon>
        <taxon>Entomobryomorpha</taxon>
        <taxon>Entomobryoidea</taxon>
        <taxon>Orchesellidae</taxon>
        <taxon>Orchesellinae</taxon>
        <taxon>Orchesella</taxon>
    </lineage>
</organism>
<keyword evidence="1" id="KW-0472">Membrane</keyword>
<feature type="transmembrane region" description="Helical" evidence="1">
    <location>
        <begin position="75"/>
        <end position="96"/>
    </location>
</feature>
<keyword evidence="3" id="KW-1185">Reference proteome</keyword>
<keyword evidence="1" id="KW-0812">Transmembrane</keyword>
<feature type="transmembrane region" description="Helical" evidence="1">
    <location>
        <begin position="20"/>
        <end position="39"/>
    </location>
</feature>
<feature type="transmembrane region" description="Helical" evidence="1">
    <location>
        <begin position="139"/>
        <end position="159"/>
    </location>
</feature>
<protein>
    <submittedName>
        <fullName evidence="2">Uncharacterized protein</fullName>
    </submittedName>
</protein>
<evidence type="ECO:0000313" key="2">
    <source>
        <dbReference type="EMBL" id="CAL8121244.1"/>
    </source>
</evidence>
<keyword evidence="1" id="KW-1133">Transmembrane helix</keyword>